<protein>
    <recommendedName>
        <fullName evidence="4">Stress-induced protein</fullName>
    </recommendedName>
</protein>
<gene>
    <name evidence="2" type="ORF">D7D52_32215</name>
</gene>
<feature type="region of interest" description="Disordered" evidence="1">
    <location>
        <begin position="1"/>
        <end position="66"/>
    </location>
</feature>
<dbReference type="OrthoDB" id="4381045at2"/>
<dbReference type="RefSeq" id="WP_120742437.1">
    <property type="nucleotide sequence ID" value="NZ_CP032568.1"/>
</dbReference>
<reference evidence="2 3" key="1">
    <citation type="submission" date="2018-09" db="EMBL/GenBank/DDBJ databases">
        <title>Nocardia yunnanensis sp. nov., an actinomycete isolated from a soil sample.</title>
        <authorList>
            <person name="Zhang J."/>
        </authorList>
    </citation>
    <scope>NUCLEOTIDE SEQUENCE [LARGE SCALE GENOMIC DNA]</scope>
    <source>
        <strain evidence="2 3">CFHS0054</strain>
    </source>
</reference>
<evidence type="ECO:0008006" key="4">
    <source>
        <dbReference type="Google" id="ProtNLM"/>
    </source>
</evidence>
<dbReference type="KEGG" id="nyu:D7D52_32215"/>
<proteinExistence type="predicted"/>
<evidence type="ECO:0000313" key="2">
    <source>
        <dbReference type="EMBL" id="AYF77707.1"/>
    </source>
</evidence>
<evidence type="ECO:0000313" key="3">
    <source>
        <dbReference type="Proteomes" id="UP000267164"/>
    </source>
</evidence>
<sequence length="66" mass="6717">MPDSNNPGQFGNRSDTEEQARKGGKASSGSFGEPNGPDPRAAGRKGAEAQPTEAKVKGGQHSHGGQ</sequence>
<name>A0A386ZJE8_9NOCA</name>
<feature type="compositionally biased region" description="Polar residues" evidence="1">
    <location>
        <begin position="1"/>
        <end position="13"/>
    </location>
</feature>
<accession>A0A386ZJE8</accession>
<organism evidence="2 3">
    <name type="scientific">Nocardia yunnanensis</name>
    <dbReference type="NCBI Taxonomy" id="2382165"/>
    <lineage>
        <taxon>Bacteria</taxon>
        <taxon>Bacillati</taxon>
        <taxon>Actinomycetota</taxon>
        <taxon>Actinomycetes</taxon>
        <taxon>Mycobacteriales</taxon>
        <taxon>Nocardiaceae</taxon>
        <taxon>Nocardia</taxon>
    </lineage>
</organism>
<dbReference type="EMBL" id="CP032568">
    <property type="protein sequence ID" value="AYF77707.1"/>
    <property type="molecule type" value="Genomic_DNA"/>
</dbReference>
<keyword evidence="3" id="KW-1185">Reference proteome</keyword>
<dbReference type="Proteomes" id="UP000267164">
    <property type="component" value="Chromosome"/>
</dbReference>
<dbReference type="AlphaFoldDB" id="A0A386ZJE8"/>
<evidence type="ECO:0000256" key="1">
    <source>
        <dbReference type="SAM" id="MobiDB-lite"/>
    </source>
</evidence>